<evidence type="ECO:0000256" key="9">
    <source>
        <dbReference type="ARBA" id="ARBA00023294"/>
    </source>
</evidence>
<evidence type="ECO:0000256" key="6">
    <source>
        <dbReference type="ARBA" id="ARBA00023015"/>
    </source>
</evidence>
<evidence type="ECO:0000256" key="3">
    <source>
        <dbReference type="ARBA" id="ARBA00006728"/>
    </source>
</evidence>
<keyword evidence="8 10" id="KW-0539">Nucleus</keyword>
<dbReference type="GO" id="GO:0005634">
    <property type="term" value="C:nucleus"/>
    <property type="evidence" value="ECO:0007669"/>
    <property type="project" value="UniProtKB-SubCell"/>
</dbReference>
<evidence type="ECO:0000313" key="13">
    <source>
        <dbReference type="EMBL" id="KAJ1689842.1"/>
    </source>
</evidence>
<comment type="similarity">
    <text evidence="3 10">Belongs to the Aux/IAA family.</text>
</comment>
<evidence type="ECO:0000256" key="11">
    <source>
        <dbReference type="SAM" id="MobiDB-lite"/>
    </source>
</evidence>
<keyword evidence="5 10" id="KW-0678">Repressor</keyword>
<proteinExistence type="inferred from homology"/>
<name>A0A9Q0C9S1_9POAL</name>
<dbReference type="EMBL" id="JAMQYH010000004">
    <property type="protein sequence ID" value="KAJ1689842.1"/>
    <property type="molecule type" value="Genomic_DNA"/>
</dbReference>
<comment type="caution">
    <text evidence="13">The sequence shown here is derived from an EMBL/GenBank/DDBJ whole genome shotgun (WGS) entry which is preliminary data.</text>
</comment>
<evidence type="ECO:0000256" key="2">
    <source>
        <dbReference type="ARBA" id="ARBA00004123"/>
    </source>
</evidence>
<dbReference type="Gene3D" id="3.10.20.90">
    <property type="entry name" value="Phosphatidylinositol 3-kinase Catalytic Subunit, Chain A, domain 1"/>
    <property type="match status" value="1"/>
</dbReference>
<evidence type="ECO:0000313" key="14">
    <source>
        <dbReference type="Proteomes" id="UP001151287"/>
    </source>
</evidence>
<keyword evidence="14" id="KW-1185">Reference proteome</keyword>
<feature type="compositionally biased region" description="Polar residues" evidence="11">
    <location>
        <begin position="145"/>
        <end position="157"/>
    </location>
</feature>
<evidence type="ECO:0000259" key="12">
    <source>
        <dbReference type="PROSITE" id="PS51745"/>
    </source>
</evidence>
<dbReference type="SUPFAM" id="SSF54277">
    <property type="entry name" value="CAD &amp; PB1 domains"/>
    <property type="match status" value="1"/>
</dbReference>
<keyword evidence="9 10" id="KW-0927">Auxin signaling pathway</keyword>
<evidence type="ECO:0000256" key="7">
    <source>
        <dbReference type="ARBA" id="ARBA00023163"/>
    </source>
</evidence>
<evidence type="ECO:0000256" key="5">
    <source>
        <dbReference type="ARBA" id="ARBA00022491"/>
    </source>
</evidence>
<dbReference type="Pfam" id="PF02309">
    <property type="entry name" value="AUX_IAA"/>
    <property type="match status" value="1"/>
</dbReference>
<protein>
    <recommendedName>
        <fullName evidence="10">Auxin-responsive protein</fullName>
    </recommendedName>
</protein>
<sequence>MSRLCAPPRVSRPQVHQVPNYLFAASYFSDHPFNSLDQLLIPTISSLFPPDLIKTTKKRSPSRLHLHTHSDASLSLSLSLTPHCTHKNRSFKSDAESMSTEETAESGLNYEETELKLGPPGAKRGFSQTVHQVASPDAIVPRRVTSGTRSPDSNESVTGGGSGKPPAAKVQAVGWPPVRSFRRNALQKSCSYVKVAVDGAAYLRKVDLDAYSDYEQLLTAIGAMFSCFTSKKYGKERRLVDPSSGVEYVPTYEDKDGDLMLVGDDPWKLFVSSCKRIRLVKSTEAST</sequence>
<reference evidence="13" key="1">
    <citation type="journal article" date="2022" name="Cell">
        <title>Repeat-based holocentromeres influence genome architecture and karyotype evolution.</title>
        <authorList>
            <person name="Hofstatter P.G."/>
            <person name="Thangavel G."/>
            <person name="Lux T."/>
            <person name="Neumann P."/>
            <person name="Vondrak T."/>
            <person name="Novak P."/>
            <person name="Zhang M."/>
            <person name="Costa L."/>
            <person name="Castellani M."/>
            <person name="Scott A."/>
            <person name="Toegelov H."/>
            <person name="Fuchs J."/>
            <person name="Mata-Sucre Y."/>
            <person name="Dias Y."/>
            <person name="Vanzela A.L.L."/>
            <person name="Huettel B."/>
            <person name="Almeida C.C.S."/>
            <person name="Simkova H."/>
            <person name="Souza G."/>
            <person name="Pedrosa-Harand A."/>
            <person name="Macas J."/>
            <person name="Mayer K.F.X."/>
            <person name="Houben A."/>
            <person name="Marques A."/>
        </authorList>
    </citation>
    <scope>NUCLEOTIDE SEQUENCE</scope>
    <source>
        <strain evidence="13">RhyBre1mFocal</strain>
    </source>
</reference>
<comment type="subunit">
    <text evidence="4 10">Homodimers and heterodimers.</text>
</comment>
<keyword evidence="6 10" id="KW-0805">Transcription regulation</keyword>
<comment type="function">
    <text evidence="1 10">Aux/IAA proteins are short-lived transcriptional factors that function as repressors of early auxin response genes at low auxin concentrations.</text>
</comment>
<dbReference type="PANTHER" id="PTHR31734">
    <property type="entry name" value="AUXIN-RESPONSIVE PROTEIN IAA17"/>
    <property type="match status" value="1"/>
</dbReference>
<dbReference type="PROSITE" id="PS51745">
    <property type="entry name" value="PB1"/>
    <property type="match status" value="1"/>
</dbReference>
<evidence type="ECO:0000256" key="4">
    <source>
        <dbReference type="ARBA" id="ARBA00011726"/>
    </source>
</evidence>
<dbReference type="InterPro" id="IPR053793">
    <property type="entry name" value="PB1-like"/>
</dbReference>
<evidence type="ECO:0000256" key="1">
    <source>
        <dbReference type="ARBA" id="ARBA00002159"/>
    </source>
</evidence>
<dbReference type="InterPro" id="IPR033389">
    <property type="entry name" value="AUX/IAA_dom"/>
</dbReference>
<dbReference type="Proteomes" id="UP001151287">
    <property type="component" value="Unassembled WGS sequence"/>
</dbReference>
<evidence type="ECO:0000256" key="10">
    <source>
        <dbReference type="RuleBase" id="RU004549"/>
    </source>
</evidence>
<dbReference type="PANTHER" id="PTHR31734:SF34">
    <property type="entry name" value="AUXIN-RESPONSIVE PROTEIN IAA15"/>
    <property type="match status" value="1"/>
</dbReference>
<gene>
    <name evidence="13" type="ORF">LUZ63_013997</name>
</gene>
<accession>A0A9Q0C9S1</accession>
<dbReference type="GO" id="GO:0006355">
    <property type="term" value="P:regulation of DNA-templated transcription"/>
    <property type="evidence" value="ECO:0007669"/>
    <property type="project" value="InterPro"/>
</dbReference>
<dbReference type="GO" id="GO:0009734">
    <property type="term" value="P:auxin-activated signaling pathway"/>
    <property type="evidence" value="ECO:0007669"/>
    <property type="project" value="UniProtKB-UniRule"/>
</dbReference>
<feature type="region of interest" description="Disordered" evidence="11">
    <location>
        <begin position="138"/>
        <end position="170"/>
    </location>
</feature>
<feature type="region of interest" description="Disordered" evidence="11">
    <location>
        <begin position="88"/>
        <end position="107"/>
    </location>
</feature>
<comment type="subcellular location">
    <subcellularLocation>
        <location evidence="2 10">Nucleus</location>
    </subcellularLocation>
</comment>
<dbReference type="InterPro" id="IPR003311">
    <property type="entry name" value="AUX_IAA"/>
</dbReference>
<keyword evidence="7 10" id="KW-0804">Transcription</keyword>
<feature type="domain" description="PB1" evidence="12">
    <location>
        <begin position="190"/>
        <end position="282"/>
    </location>
</feature>
<dbReference type="OrthoDB" id="1287782at2759"/>
<organism evidence="13 14">
    <name type="scientific">Rhynchospora breviuscula</name>
    <dbReference type="NCBI Taxonomy" id="2022672"/>
    <lineage>
        <taxon>Eukaryota</taxon>
        <taxon>Viridiplantae</taxon>
        <taxon>Streptophyta</taxon>
        <taxon>Embryophyta</taxon>
        <taxon>Tracheophyta</taxon>
        <taxon>Spermatophyta</taxon>
        <taxon>Magnoliopsida</taxon>
        <taxon>Liliopsida</taxon>
        <taxon>Poales</taxon>
        <taxon>Cyperaceae</taxon>
        <taxon>Cyperoideae</taxon>
        <taxon>Rhynchosporeae</taxon>
        <taxon>Rhynchospora</taxon>
    </lineage>
</organism>
<evidence type="ECO:0000256" key="8">
    <source>
        <dbReference type="ARBA" id="ARBA00023242"/>
    </source>
</evidence>
<dbReference type="AlphaFoldDB" id="A0A9Q0C9S1"/>